<comment type="subcellular location">
    <subcellularLocation>
        <location evidence="2">Membrane</location>
        <topology evidence="2">Multi-pass membrane protein</topology>
    </subcellularLocation>
</comment>
<dbReference type="AlphaFoldDB" id="A0A162NAT4"/>
<evidence type="ECO:0000256" key="5">
    <source>
        <dbReference type="ARBA" id="ARBA00022679"/>
    </source>
</evidence>
<keyword evidence="9" id="KW-0902">Two-component regulatory system</keyword>
<keyword evidence="8 11" id="KW-1133">Transmembrane helix</keyword>
<evidence type="ECO:0000256" key="1">
    <source>
        <dbReference type="ARBA" id="ARBA00000085"/>
    </source>
</evidence>
<dbReference type="CDD" id="cd00082">
    <property type="entry name" value="HisKA"/>
    <property type="match status" value="1"/>
</dbReference>
<evidence type="ECO:0000256" key="4">
    <source>
        <dbReference type="ARBA" id="ARBA00022553"/>
    </source>
</evidence>
<reference evidence="14 16" key="2">
    <citation type="journal article" date="2016" name="Front. Microbiol.">
        <title>Industrial Acetogenic Biocatalysts: A Comparative Metabolic and Genomic Analysis.</title>
        <authorList>
            <person name="Bengelsdorf F."/>
            <person name="Poehlein A."/>
            <person name="Sonja S."/>
            <person name="Erz C."/>
            <person name="Hummel T."/>
            <person name="Hoffmeister S."/>
            <person name="Daniel R."/>
            <person name="Durre P."/>
        </authorList>
    </citation>
    <scope>NUCLEOTIDE SEQUENCE [LARGE SCALE GENOMIC DNA]</scope>
    <source>
        <strain evidence="14 16">PTA-10522</strain>
    </source>
</reference>
<evidence type="ECO:0000256" key="3">
    <source>
        <dbReference type="ARBA" id="ARBA00012438"/>
    </source>
</evidence>
<dbReference type="SMART" id="SM00388">
    <property type="entry name" value="HisKA"/>
    <property type="match status" value="1"/>
</dbReference>
<dbReference type="PATRIC" id="fig|1705578.3.peg.2069"/>
<feature type="transmembrane region" description="Helical" evidence="11">
    <location>
        <begin position="12"/>
        <end position="37"/>
    </location>
</feature>
<name>A0A162NAT4_9CLOT</name>
<dbReference type="EMBL" id="LROR01000089">
    <property type="protein sequence ID" value="OBR90556.1"/>
    <property type="molecule type" value="Genomic_DNA"/>
</dbReference>
<evidence type="ECO:0000313" key="15">
    <source>
        <dbReference type="Proteomes" id="UP000077384"/>
    </source>
</evidence>
<dbReference type="SUPFAM" id="SSF55874">
    <property type="entry name" value="ATPase domain of HSP90 chaperone/DNA topoisomerase II/histidine kinase"/>
    <property type="match status" value="1"/>
</dbReference>
<evidence type="ECO:0000256" key="2">
    <source>
        <dbReference type="ARBA" id="ARBA00004141"/>
    </source>
</evidence>
<dbReference type="RefSeq" id="WP_063601879.1">
    <property type="nucleotide sequence ID" value="NZ_LITQ01000027.1"/>
</dbReference>
<evidence type="ECO:0000256" key="7">
    <source>
        <dbReference type="ARBA" id="ARBA00022777"/>
    </source>
</evidence>
<keyword evidence="7" id="KW-0418">Kinase</keyword>
<evidence type="ECO:0000256" key="10">
    <source>
        <dbReference type="ARBA" id="ARBA00023136"/>
    </source>
</evidence>
<dbReference type="Gene3D" id="3.30.565.10">
    <property type="entry name" value="Histidine kinase-like ATPase, C-terminal domain"/>
    <property type="match status" value="1"/>
</dbReference>
<dbReference type="InterPro" id="IPR005467">
    <property type="entry name" value="His_kinase_dom"/>
</dbReference>
<dbReference type="PROSITE" id="PS50109">
    <property type="entry name" value="HIS_KIN"/>
    <property type="match status" value="1"/>
</dbReference>
<feature type="transmembrane region" description="Helical" evidence="11">
    <location>
        <begin position="150"/>
        <end position="170"/>
    </location>
</feature>
<dbReference type="SUPFAM" id="SSF47384">
    <property type="entry name" value="Homodimeric domain of signal transducing histidine kinase"/>
    <property type="match status" value="1"/>
</dbReference>
<evidence type="ECO:0000313" key="16">
    <source>
        <dbReference type="Proteomes" id="UP000093694"/>
    </source>
</evidence>
<proteinExistence type="predicted"/>
<dbReference type="GO" id="GO:0005886">
    <property type="term" value="C:plasma membrane"/>
    <property type="evidence" value="ECO:0007669"/>
    <property type="project" value="TreeGrafter"/>
</dbReference>
<dbReference type="Pfam" id="PF02518">
    <property type="entry name" value="HATPase_c"/>
    <property type="match status" value="1"/>
</dbReference>
<dbReference type="Pfam" id="PF00512">
    <property type="entry name" value="HisKA"/>
    <property type="match status" value="1"/>
</dbReference>
<dbReference type="InterPro" id="IPR036097">
    <property type="entry name" value="HisK_dim/P_sf"/>
</dbReference>
<keyword evidence="4" id="KW-0597">Phosphoprotein</keyword>
<dbReference type="GO" id="GO:0000155">
    <property type="term" value="F:phosphorelay sensor kinase activity"/>
    <property type="evidence" value="ECO:0007669"/>
    <property type="project" value="InterPro"/>
</dbReference>
<keyword evidence="16" id="KW-1185">Reference proteome</keyword>
<accession>A0A162NAT4</accession>
<dbReference type="InterPro" id="IPR050398">
    <property type="entry name" value="HssS/ArlS-like"/>
</dbReference>
<dbReference type="PANTHER" id="PTHR45528:SF8">
    <property type="entry name" value="HISTIDINE KINASE"/>
    <property type="match status" value="1"/>
</dbReference>
<reference evidence="13 15" key="1">
    <citation type="journal article" date="2015" name="Biotechnol. Bioeng.">
        <title>Genome sequence and phenotypic characterization of Caulobacter segnis.</title>
        <authorList>
            <person name="Patel S."/>
            <person name="Fletcher B."/>
            <person name="Scott D.C."/>
            <person name="Ely B."/>
        </authorList>
    </citation>
    <scope>NUCLEOTIDE SEQUENCE [LARGE SCALE GENOMIC DNA]</scope>
    <source>
        <strain evidence="13 15">PS02</strain>
    </source>
</reference>
<protein>
    <recommendedName>
        <fullName evidence="3">histidine kinase</fullName>
        <ecNumber evidence="3">2.7.13.3</ecNumber>
    </recommendedName>
</protein>
<dbReference type="InterPro" id="IPR003661">
    <property type="entry name" value="HisK_dim/P_dom"/>
</dbReference>
<sequence>MEVKKTSFQIYIIKFILKVGFSFIILLLALLFIFSYISNNKMLLPASYSEQLVEKVTPSIKSAKEVTSELIPENLEYTILDKQTLDVKKSTMNKSQIKKAKLRIKNHQFTGADFFGNAYAIIERPKEYCVIHYKLIMQFANPTLRNLMPYPGLIIGLLFTIILLITLYFLSLQFSNKIKGELNKFSFITQKIENKDLDFEVQNSYFIEHQKVMDSLDSLRRSLKKSLTCQFEQEKRKGEQISALAHDIKIPITVIKGNAELLSLTQKDENALDYTNEIIEATGEIEHYTELLIETSKNDQSIALHKEKSNVNKFLHVIEKDTLSSIGNRHIHFVLDISIPKELMWNIDFSSMKRAFMNVIINALEHTPDETSLSLQVHLKNNLASFVFTDSGNGFSPEALKKAAELFYTDNKSRSQTGHYGIGLTFANKVIRAHNGSLHIQNDAYTGGGQIVISLPVEL</sequence>
<evidence type="ECO:0000256" key="6">
    <source>
        <dbReference type="ARBA" id="ARBA00022692"/>
    </source>
</evidence>
<dbReference type="SMART" id="SM00387">
    <property type="entry name" value="HATPase_c"/>
    <property type="match status" value="1"/>
</dbReference>
<dbReference type="PANTHER" id="PTHR45528">
    <property type="entry name" value="SENSOR HISTIDINE KINASE CPXA"/>
    <property type="match status" value="1"/>
</dbReference>
<evidence type="ECO:0000256" key="9">
    <source>
        <dbReference type="ARBA" id="ARBA00023012"/>
    </source>
</evidence>
<keyword evidence="10 11" id="KW-0472">Membrane</keyword>
<comment type="catalytic activity">
    <reaction evidence="1">
        <text>ATP + protein L-histidine = ADP + protein N-phospho-L-histidine.</text>
        <dbReference type="EC" id="2.7.13.3"/>
    </reaction>
</comment>
<dbReference type="EC" id="2.7.13.3" evidence="3"/>
<keyword evidence="5 13" id="KW-0808">Transferase</keyword>
<organism evidence="13 15">
    <name type="scientific">Clostridium coskatii</name>
    <dbReference type="NCBI Taxonomy" id="1705578"/>
    <lineage>
        <taxon>Bacteria</taxon>
        <taxon>Bacillati</taxon>
        <taxon>Bacillota</taxon>
        <taxon>Clostridia</taxon>
        <taxon>Eubacteriales</taxon>
        <taxon>Clostridiaceae</taxon>
        <taxon>Clostridium</taxon>
    </lineage>
</organism>
<dbReference type="EMBL" id="LITQ01000027">
    <property type="protein sequence ID" value="OAA91129.1"/>
    <property type="molecule type" value="Genomic_DNA"/>
</dbReference>
<gene>
    <name evidence="13" type="primary">phoR_6</name>
    <name evidence="14" type="synonym">phoR_14</name>
    <name evidence="14" type="ORF">CLCOS_39210</name>
    <name evidence="13" type="ORF">WX73_01820</name>
</gene>
<dbReference type="Gene3D" id="1.10.287.130">
    <property type="match status" value="1"/>
</dbReference>
<evidence type="ECO:0000256" key="11">
    <source>
        <dbReference type="SAM" id="Phobius"/>
    </source>
</evidence>
<comment type="caution">
    <text evidence="13">The sequence shown here is derived from an EMBL/GenBank/DDBJ whole genome shotgun (WGS) entry which is preliminary data.</text>
</comment>
<dbReference type="InterPro" id="IPR003594">
    <property type="entry name" value="HATPase_dom"/>
</dbReference>
<keyword evidence="6 11" id="KW-0812">Transmembrane</keyword>
<evidence type="ECO:0000256" key="8">
    <source>
        <dbReference type="ARBA" id="ARBA00022989"/>
    </source>
</evidence>
<feature type="domain" description="Histidine kinase" evidence="12">
    <location>
        <begin position="243"/>
        <end position="459"/>
    </location>
</feature>
<evidence type="ECO:0000259" key="12">
    <source>
        <dbReference type="PROSITE" id="PS50109"/>
    </source>
</evidence>
<evidence type="ECO:0000313" key="13">
    <source>
        <dbReference type="EMBL" id="OAA91129.1"/>
    </source>
</evidence>
<dbReference type="Proteomes" id="UP000077384">
    <property type="component" value="Unassembled WGS sequence"/>
</dbReference>
<evidence type="ECO:0000313" key="14">
    <source>
        <dbReference type="EMBL" id="OBR90556.1"/>
    </source>
</evidence>
<dbReference type="InterPro" id="IPR036890">
    <property type="entry name" value="HATPase_C_sf"/>
</dbReference>
<dbReference type="Proteomes" id="UP000093694">
    <property type="component" value="Unassembled WGS sequence"/>
</dbReference>